<evidence type="ECO:0000256" key="7">
    <source>
        <dbReference type="ARBA" id="ARBA00023136"/>
    </source>
</evidence>
<keyword evidence="4" id="KW-1003">Cell membrane</keyword>
<dbReference type="Gene3D" id="1.10.3470.10">
    <property type="entry name" value="ABC transporter involved in vitamin B12 uptake, BtuC"/>
    <property type="match status" value="1"/>
</dbReference>
<evidence type="ECO:0000256" key="8">
    <source>
        <dbReference type="SAM" id="Phobius"/>
    </source>
</evidence>
<evidence type="ECO:0000256" key="1">
    <source>
        <dbReference type="ARBA" id="ARBA00004651"/>
    </source>
</evidence>
<keyword evidence="5 8" id="KW-0812">Transmembrane</keyword>
<dbReference type="InterPro" id="IPR000522">
    <property type="entry name" value="ABC_transptr_permease_BtuC"/>
</dbReference>
<dbReference type="RefSeq" id="WP_211319122.1">
    <property type="nucleotide sequence ID" value="NZ_QGDQ01000001.1"/>
</dbReference>
<evidence type="ECO:0000256" key="6">
    <source>
        <dbReference type="ARBA" id="ARBA00022989"/>
    </source>
</evidence>
<evidence type="ECO:0000256" key="5">
    <source>
        <dbReference type="ARBA" id="ARBA00022692"/>
    </source>
</evidence>
<dbReference type="PANTHER" id="PTHR30472:SF1">
    <property type="entry name" value="FE(3+) DICITRATE TRANSPORT SYSTEM PERMEASE PROTEIN FECC-RELATED"/>
    <property type="match status" value="1"/>
</dbReference>
<dbReference type="GO" id="GO:0033214">
    <property type="term" value="P:siderophore-iron import into cell"/>
    <property type="evidence" value="ECO:0007669"/>
    <property type="project" value="TreeGrafter"/>
</dbReference>
<evidence type="ECO:0000313" key="9">
    <source>
        <dbReference type="EMBL" id="PWJ56236.1"/>
    </source>
</evidence>
<feature type="transmembrane region" description="Helical" evidence="8">
    <location>
        <begin position="193"/>
        <end position="214"/>
    </location>
</feature>
<organism evidence="9 10">
    <name type="scientific">Quadrisphaera granulorum</name>
    <dbReference type="NCBI Taxonomy" id="317664"/>
    <lineage>
        <taxon>Bacteria</taxon>
        <taxon>Bacillati</taxon>
        <taxon>Actinomycetota</taxon>
        <taxon>Actinomycetes</taxon>
        <taxon>Kineosporiales</taxon>
        <taxon>Kineosporiaceae</taxon>
        <taxon>Quadrisphaera</taxon>
    </lineage>
</organism>
<comment type="subcellular location">
    <subcellularLocation>
        <location evidence="1">Cell membrane</location>
        <topology evidence="1">Multi-pass membrane protein</topology>
    </subcellularLocation>
</comment>
<keyword evidence="7 8" id="KW-0472">Membrane</keyword>
<sequence>MGLAAWTVVVVVLTGASLAVGARVIPLHDVWAALDTPDVTNSNHVIVQTLRLPRTVLAVVVGVALGLSGALMQGVTRNPLADPGILGVNAGAALSVVCAASFFGVSTFYGSVWFAFAGAALAALAVYAIGALGRTGATPVKLALAGAALTVFMGSATTALLLAEPEIRADIRSWAVGSLAGKDMETVLQMSSFVLVGTLLALVCGSALNALALGDDLARGLGQRVAAARAVGAVAVVLLCGAATAVVGPIGFLGLVVPHVARLLTGADYRWVLPYSMVIAPAFLLLADIIGRIAVPPNELQVGIVTAAVGAPFFVWLVRQKRMVEL</sequence>
<feature type="transmembrane region" description="Helical" evidence="8">
    <location>
        <begin position="111"/>
        <end position="130"/>
    </location>
</feature>
<evidence type="ECO:0000256" key="4">
    <source>
        <dbReference type="ARBA" id="ARBA00022475"/>
    </source>
</evidence>
<dbReference type="FunFam" id="1.10.3470.10:FF:000001">
    <property type="entry name" value="Vitamin B12 ABC transporter permease BtuC"/>
    <property type="match status" value="1"/>
</dbReference>
<dbReference type="Proteomes" id="UP000245469">
    <property type="component" value="Unassembled WGS sequence"/>
</dbReference>
<evidence type="ECO:0000313" key="10">
    <source>
        <dbReference type="Proteomes" id="UP000245469"/>
    </source>
</evidence>
<dbReference type="EMBL" id="QGDQ01000001">
    <property type="protein sequence ID" value="PWJ56236.1"/>
    <property type="molecule type" value="Genomic_DNA"/>
</dbReference>
<dbReference type="GO" id="GO:0022857">
    <property type="term" value="F:transmembrane transporter activity"/>
    <property type="evidence" value="ECO:0007669"/>
    <property type="project" value="InterPro"/>
</dbReference>
<feature type="transmembrane region" description="Helical" evidence="8">
    <location>
        <begin position="52"/>
        <end position="72"/>
    </location>
</feature>
<feature type="transmembrane region" description="Helical" evidence="8">
    <location>
        <begin position="272"/>
        <end position="290"/>
    </location>
</feature>
<keyword evidence="6 8" id="KW-1133">Transmembrane helix</keyword>
<feature type="transmembrane region" description="Helical" evidence="8">
    <location>
        <begin position="142"/>
        <end position="163"/>
    </location>
</feature>
<keyword evidence="10" id="KW-1185">Reference proteome</keyword>
<comment type="similarity">
    <text evidence="2">Belongs to the binding-protein-dependent transport system permease family. FecCD subfamily.</text>
</comment>
<dbReference type="InterPro" id="IPR037294">
    <property type="entry name" value="ABC_BtuC-like"/>
</dbReference>
<name>A0A316AEM9_9ACTN</name>
<comment type="caution">
    <text evidence="9">The sequence shown here is derived from an EMBL/GenBank/DDBJ whole genome shotgun (WGS) entry which is preliminary data.</text>
</comment>
<dbReference type="GO" id="GO:0005886">
    <property type="term" value="C:plasma membrane"/>
    <property type="evidence" value="ECO:0007669"/>
    <property type="project" value="UniProtKB-SubCell"/>
</dbReference>
<gene>
    <name evidence="9" type="ORF">BXY45_101211</name>
</gene>
<dbReference type="SUPFAM" id="SSF81345">
    <property type="entry name" value="ABC transporter involved in vitamin B12 uptake, BtuC"/>
    <property type="match status" value="1"/>
</dbReference>
<feature type="transmembrane region" description="Helical" evidence="8">
    <location>
        <begin position="302"/>
        <end position="319"/>
    </location>
</feature>
<accession>A0A316AEM9</accession>
<proteinExistence type="inferred from homology"/>
<dbReference type="Pfam" id="PF01032">
    <property type="entry name" value="FecCD"/>
    <property type="match status" value="1"/>
</dbReference>
<dbReference type="AlphaFoldDB" id="A0A316AEM9"/>
<protein>
    <submittedName>
        <fullName evidence="9">Iron complex transport system permease protein</fullName>
    </submittedName>
</protein>
<dbReference type="PANTHER" id="PTHR30472">
    <property type="entry name" value="FERRIC ENTEROBACTIN TRANSPORT SYSTEM PERMEASE PROTEIN"/>
    <property type="match status" value="1"/>
</dbReference>
<feature type="transmembrane region" description="Helical" evidence="8">
    <location>
        <begin position="84"/>
        <end position="105"/>
    </location>
</feature>
<evidence type="ECO:0000256" key="2">
    <source>
        <dbReference type="ARBA" id="ARBA00007935"/>
    </source>
</evidence>
<dbReference type="CDD" id="cd06550">
    <property type="entry name" value="TM_ABC_iron-siderophores_like"/>
    <property type="match status" value="1"/>
</dbReference>
<evidence type="ECO:0000256" key="3">
    <source>
        <dbReference type="ARBA" id="ARBA00022448"/>
    </source>
</evidence>
<keyword evidence="3" id="KW-0813">Transport</keyword>
<reference evidence="9 10" key="1">
    <citation type="submission" date="2018-03" db="EMBL/GenBank/DDBJ databases">
        <title>Genomic Encyclopedia of Archaeal and Bacterial Type Strains, Phase II (KMG-II): from individual species to whole genera.</title>
        <authorList>
            <person name="Goeker M."/>
        </authorList>
    </citation>
    <scope>NUCLEOTIDE SEQUENCE [LARGE SCALE GENOMIC DNA]</scope>
    <source>
        <strain evidence="9 10">DSM 44889</strain>
    </source>
</reference>
<feature type="transmembrane region" description="Helical" evidence="8">
    <location>
        <begin position="226"/>
        <end position="252"/>
    </location>
</feature>